<dbReference type="KEGG" id="ome:OLMES_0810"/>
<dbReference type="Proteomes" id="UP000196027">
    <property type="component" value="Chromosome"/>
</dbReference>
<dbReference type="PANTHER" id="PTHR38108:SF1">
    <property type="entry name" value="UPF0319 PROTEIN YCCT"/>
    <property type="match status" value="1"/>
</dbReference>
<dbReference type="EMBL" id="CP021425">
    <property type="protein sequence ID" value="ARU54902.1"/>
    <property type="molecule type" value="Genomic_DNA"/>
</dbReference>
<dbReference type="Pfam" id="PF09829">
    <property type="entry name" value="DUF2057"/>
    <property type="match status" value="1"/>
</dbReference>
<dbReference type="InterPro" id="IPR018635">
    <property type="entry name" value="UPF0319"/>
</dbReference>
<evidence type="ECO:0000313" key="4">
    <source>
        <dbReference type="EMBL" id="ARU54902.1"/>
    </source>
</evidence>
<gene>
    <name evidence="4" type="ORF">OLMES_0810</name>
</gene>
<evidence type="ECO:0008006" key="6">
    <source>
        <dbReference type="Google" id="ProtNLM"/>
    </source>
</evidence>
<dbReference type="PROSITE" id="PS51257">
    <property type="entry name" value="PROKAR_LIPOPROTEIN"/>
    <property type="match status" value="1"/>
</dbReference>
<keyword evidence="2 3" id="KW-0732">Signal</keyword>
<sequence>MPHVHKFSAAMFCLILLIVSGCSSNYPVRVYDGPTIPDDQVVVLKVPEDINVISIDGQKMTSYLLENLSIDYYLKPGPHSVVFQYSGIWSVPSVESSDGKANVELIESEYVQLQFSAKPGQHYVLQHETPPSRSSARISATKFKASVVDSNERLIATSGKYVVPTVSSDVVGTEAVTLAHQAGDAQIDVASAQGKTSEQAVQQPQSTQVKLPVSESLPTLDAMKVLWQGASKEEKKAFLKWAFQ</sequence>
<proteinExistence type="inferred from homology"/>
<reference evidence="4 5" key="1">
    <citation type="submission" date="2017-05" db="EMBL/GenBank/DDBJ databases">
        <title>Genomic insights into alkan degradation activity of Oleiphilus messinensis.</title>
        <authorList>
            <person name="Kozyavkin S.A."/>
            <person name="Slesarev A.I."/>
            <person name="Golyshin P.N."/>
            <person name="Korzhenkov A."/>
            <person name="Golyshina O.N."/>
            <person name="Toshchakov S.V."/>
        </authorList>
    </citation>
    <scope>NUCLEOTIDE SEQUENCE [LARGE SCALE GENOMIC DNA]</scope>
    <source>
        <strain evidence="4 5">ME102</strain>
    </source>
</reference>
<dbReference type="AlphaFoldDB" id="A0A1Y0I358"/>
<dbReference type="OrthoDB" id="6076302at2"/>
<keyword evidence="5" id="KW-1185">Reference proteome</keyword>
<evidence type="ECO:0000256" key="1">
    <source>
        <dbReference type="ARBA" id="ARBA00008490"/>
    </source>
</evidence>
<protein>
    <recommendedName>
        <fullName evidence="6">DUF2057 domain-containing protein</fullName>
    </recommendedName>
</protein>
<dbReference type="PANTHER" id="PTHR38108">
    <property type="entry name" value="UPF0319 PROTEIN YCCT"/>
    <property type="match status" value="1"/>
</dbReference>
<organism evidence="4 5">
    <name type="scientific">Oleiphilus messinensis</name>
    <dbReference type="NCBI Taxonomy" id="141451"/>
    <lineage>
        <taxon>Bacteria</taxon>
        <taxon>Pseudomonadati</taxon>
        <taxon>Pseudomonadota</taxon>
        <taxon>Gammaproteobacteria</taxon>
        <taxon>Oceanospirillales</taxon>
        <taxon>Oleiphilaceae</taxon>
        <taxon>Oleiphilus</taxon>
    </lineage>
</organism>
<name>A0A1Y0I358_9GAMM</name>
<accession>A0A1Y0I358</accession>
<dbReference type="RefSeq" id="WP_087460063.1">
    <property type="nucleotide sequence ID" value="NZ_CP021425.1"/>
</dbReference>
<feature type="signal peptide" evidence="3">
    <location>
        <begin position="1"/>
        <end position="25"/>
    </location>
</feature>
<evidence type="ECO:0000256" key="3">
    <source>
        <dbReference type="SAM" id="SignalP"/>
    </source>
</evidence>
<evidence type="ECO:0000313" key="5">
    <source>
        <dbReference type="Proteomes" id="UP000196027"/>
    </source>
</evidence>
<evidence type="ECO:0000256" key="2">
    <source>
        <dbReference type="ARBA" id="ARBA00022729"/>
    </source>
</evidence>
<comment type="similarity">
    <text evidence="1">Belongs to the UPF0319 family.</text>
</comment>
<feature type="chain" id="PRO_5012756175" description="DUF2057 domain-containing protein" evidence="3">
    <location>
        <begin position="26"/>
        <end position="244"/>
    </location>
</feature>